<feature type="region of interest" description="Disordered" evidence="5">
    <location>
        <begin position="1"/>
        <end position="169"/>
    </location>
</feature>
<gene>
    <name evidence="7" type="ORF">INT43_001476</name>
</gene>
<dbReference type="GO" id="GO:0061630">
    <property type="term" value="F:ubiquitin protein ligase activity"/>
    <property type="evidence" value="ECO:0007669"/>
    <property type="project" value="TreeGrafter"/>
</dbReference>
<dbReference type="Proteomes" id="UP000654370">
    <property type="component" value="Unassembled WGS sequence"/>
</dbReference>
<dbReference type="PANTHER" id="PTHR45931:SF3">
    <property type="entry name" value="RING ZINC FINGER-CONTAINING PROTEIN"/>
    <property type="match status" value="1"/>
</dbReference>
<dbReference type="OrthoDB" id="8062037at2759"/>
<feature type="compositionally biased region" description="Low complexity" evidence="5">
    <location>
        <begin position="44"/>
        <end position="66"/>
    </location>
</feature>
<feature type="region of interest" description="Disordered" evidence="5">
    <location>
        <begin position="187"/>
        <end position="231"/>
    </location>
</feature>
<feature type="compositionally biased region" description="Polar residues" evidence="5">
    <location>
        <begin position="112"/>
        <end position="123"/>
    </location>
</feature>
<proteinExistence type="predicted"/>
<dbReference type="SUPFAM" id="SSF57850">
    <property type="entry name" value="RING/U-box"/>
    <property type="match status" value="1"/>
</dbReference>
<evidence type="ECO:0000313" key="7">
    <source>
        <dbReference type="EMBL" id="KAG2171999.1"/>
    </source>
</evidence>
<evidence type="ECO:0000256" key="5">
    <source>
        <dbReference type="SAM" id="MobiDB-lite"/>
    </source>
</evidence>
<feature type="compositionally biased region" description="Polar residues" evidence="5">
    <location>
        <begin position="1"/>
        <end position="29"/>
    </location>
</feature>
<evidence type="ECO:0000259" key="6">
    <source>
        <dbReference type="PROSITE" id="PS50089"/>
    </source>
</evidence>
<accession>A0A8H7UA11</accession>
<dbReference type="InterPro" id="IPR013083">
    <property type="entry name" value="Znf_RING/FYVE/PHD"/>
</dbReference>
<protein>
    <recommendedName>
        <fullName evidence="6">RING-type domain-containing protein</fullName>
    </recommendedName>
</protein>
<reference evidence="7" key="1">
    <citation type="submission" date="2020-12" db="EMBL/GenBank/DDBJ databases">
        <title>Metabolic potential, ecology and presence of endohyphal bacteria is reflected in genomic diversity of Mucoromycotina.</title>
        <authorList>
            <person name="Muszewska A."/>
            <person name="Okrasinska A."/>
            <person name="Steczkiewicz K."/>
            <person name="Drgas O."/>
            <person name="Orlowska M."/>
            <person name="Perlinska-Lenart U."/>
            <person name="Aleksandrzak-Piekarczyk T."/>
            <person name="Szatraj K."/>
            <person name="Zielenkiewicz U."/>
            <person name="Pilsyk S."/>
            <person name="Malc E."/>
            <person name="Mieczkowski P."/>
            <person name="Kruszewska J.S."/>
            <person name="Biernat P."/>
            <person name="Pawlowska J."/>
        </authorList>
    </citation>
    <scope>NUCLEOTIDE SEQUENCE</scope>
    <source>
        <strain evidence="7">WA0000067209</strain>
    </source>
</reference>
<evidence type="ECO:0000256" key="2">
    <source>
        <dbReference type="ARBA" id="ARBA00022771"/>
    </source>
</evidence>
<evidence type="ECO:0000256" key="4">
    <source>
        <dbReference type="PROSITE-ProRule" id="PRU00175"/>
    </source>
</evidence>
<dbReference type="Gene3D" id="3.30.40.10">
    <property type="entry name" value="Zinc/RING finger domain, C3HC4 (zinc finger)"/>
    <property type="match status" value="1"/>
</dbReference>
<dbReference type="InterPro" id="IPR001841">
    <property type="entry name" value="Znf_RING"/>
</dbReference>
<comment type="caution">
    <text evidence="7">The sequence shown here is derived from an EMBL/GenBank/DDBJ whole genome shotgun (WGS) entry which is preliminary data.</text>
</comment>
<organism evidence="7 8">
    <name type="scientific">Mortierella isabellina</name>
    <name type="common">Filamentous fungus</name>
    <name type="synonym">Umbelopsis isabellina</name>
    <dbReference type="NCBI Taxonomy" id="91625"/>
    <lineage>
        <taxon>Eukaryota</taxon>
        <taxon>Fungi</taxon>
        <taxon>Fungi incertae sedis</taxon>
        <taxon>Mucoromycota</taxon>
        <taxon>Mucoromycotina</taxon>
        <taxon>Umbelopsidomycetes</taxon>
        <taxon>Umbelopsidales</taxon>
        <taxon>Umbelopsidaceae</taxon>
        <taxon>Umbelopsis</taxon>
    </lineage>
</organism>
<dbReference type="SMART" id="SM00184">
    <property type="entry name" value="RING"/>
    <property type="match status" value="1"/>
</dbReference>
<dbReference type="PANTHER" id="PTHR45931">
    <property type="entry name" value="SI:CH211-59O9.10"/>
    <property type="match status" value="1"/>
</dbReference>
<feature type="region of interest" description="Disordered" evidence="5">
    <location>
        <begin position="245"/>
        <end position="272"/>
    </location>
</feature>
<keyword evidence="8" id="KW-1185">Reference proteome</keyword>
<dbReference type="CDD" id="cd16461">
    <property type="entry name" value="RING-H2_EL5-like"/>
    <property type="match status" value="1"/>
</dbReference>
<dbReference type="GO" id="GO:0006511">
    <property type="term" value="P:ubiquitin-dependent protein catabolic process"/>
    <property type="evidence" value="ECO:0007669"/>
    <property type="project" value="TreeGrafter"/>
</dbReference>
<dbReference type="GO" id="GO:0008270">
    <property type="term" value="F:zinc ion binding"/>
    <property type="evidence" value="ECO:0007669"/>
    <property type="project" value="UniProtKB-KW"/>
</dbReference>
<dbReference type="InterPro" id="IPR051834">
    <property type="entry name" value="RING_finger_E3_ligase"/>
</dbReference>
<keyword evidence="3" id="KW-0862">Zinc</keyword>
<feature type="domain" description="RING-type" evidence="6">
    <location>
        <begin position="392"/>
        <end position="434"/>
    </location>
</feature>
<evidence type="ECO:0000256" key="3">
    <source>
        <dbReference type="ARBA" id="ARBA00022833"/>
    </source>
</evidence>
<feature type="region of interest" description="Disordered" evidence="5">
    <location>
        <begin position="284"/>
        <end position="309"/>
    </location>
</feature>
<keyword evidence="2 4" id="KW-0863">Zinc-finger</keyword>
<evidence type="ECO:0000313" key="8">
    <source>
        <dbReference type="Proteomes" id="UP000654370"/>
    </source>
</evidence>
<evidence type="ECO:0000256" key="1">
    <source>
        <dbReference type="ARBA" id="ARBA00022723"/>
    </source>
</evidence>
<name>A0A8H7UA11_MORIS</name>
<dbReference type="AlphaFoldDB" id="A0A8H7UA11"/>
<keyword evidence="1" id="KW-0479">Metal-binding</keyword>
<sequence length="453" mass="49038">MGQAFSNTASAPFTNGTSSSDSSHDQATVNDFGPDATAWTSAVSRSELTPSPSTTTTRRVLRSQTSNRSSRRPNISFNPLRYERPPSPASAPSTSSPSPRLLTRLHQRLRRPTSNTSETSSLVSPAASLMDIEPMEPSISNGIFGTPPTAISANEDEDEEETSTAGGSERTALSRLLTQVITTAVLDSLNRPGNQEQEQERTQGVDEEGNGEWIPRHIFTGQGQREVEGRSSDLGSFFRMLRMPTSTFRNSGNEGEEGTSGEGDDHGEGDTMPVFILGYRATRSHSGVGHDDDDQQQGEAAGVGGGSHSGQGRRWIIYIISGTNQPLVGGENNNSGLPASLFGDNPTYEDLLSLSHFLGPVRPVTATQGQIDRIPITVYHKQAMTEMLNDKCQVCLEEYAESQELRMLQCKHGFHKDCVDRWLMEGRNCCPICRGVPVSDTDSDTSTNHTASA</sequence>
<dbReference type="GO" id="GO:0005634">
    <property type="term" value="C:nucleus"/>
    <property type="evidence" value="ECO:0007669"/>
    <property type="project" value="TreeGrafter"/>
</dbReference>
<feature type="compositionally biased region" description="Low complexity" evidence="5">
    <location>
        <begin position="90"/>
        <end position="102"/>
    </location>
</feature>
<dbReference type="EMBL" id="JAEPQZ010000018">
    <property type="protein sequence ID" value="KAG2171999.1"/>
    <property type="molecule type" value="Genomic_DNA"/>
</dbReference>
<dbReference type="PROSITE" id="PS50089">
    <property type="entry name" value="ZF_RING_2"/>
    <property type="match status" value="1"/>
</dbReference>
<dbReference type="Pfam" id="PF13639">
    <property type="entry name" value="zf-RING_2"/>
    <property type="match status" value="1"/>
</dbReference>